<proteinExistence type="predicted"/>
<dbReference type="RefSeq" id="WP_285452156.1">
    <property type="nucleotide sequence ID" value="NZ_CP127173.1"/>
</dbReference>
<dbReference type="Proteomes" id="UP001227101">
    <property type="component" value="Chromosome"/>
</dbReference>
<organism evidence="3 4">
    <name type="scientific">Amycolatopsis nalaikhensis</name>
    <dbReference type="NCBI Taxonomy" id="715472"/>
    <lineage>
        <taxon>Bacteria</taxon>
        <taxon>Bacillati</taxon>
        <taxon>Actinomycetota</taxon>
        <taxon>Actinomycetes</taxon>
        <taxon>Pseudonocardiales</taxon>
        <taxon>Pseudonocardiaceae</taxon>
        <taxon>Amycolatopsis</taxon>
    </lineage>
</organism>
<reference evidence="3 4" key="1">
    <citation type="submission" date="2023-06" db="EMBL/GenBank/DDBJ databases">
        <authorList>
            <person name="Oyuntsetseg B."/>
            <person name="Kim S.B."/>
        </authorList>
    </citation>
    <scope>NUCLEOTIDE SEQUENCE [LARGE SCALE GENOMIC DNA]</scope>
    <source>
        <strain evidence="3 4">2-2</strain>
    </source>
</reference>
<dbReference type="EMBL" id="CP127173">
    <property type="protein sequence ID" value="WIV55282.1"/>
    <property type="molecule type" value="Genomic_DNA"/>
</dbReference>
<protein>
    <recommendedName>
        <fullName evidence="2">Acyl-CoA dehydrogenase C-terminal domain-containing protein</fullName>
    </recommendedName>
</protein>
<name>A0ABY8XI44_9PSEU</name>
<evidence type="ECO:0000313" key="4">
    <source>
        <dbReference type="Proteomes" id="UP001227101"/>
    </source>
</evidence>
<keyword evidence="1" id="KW-0560">Oxidoreductase</keyword>
<feature type="domain" description="Acyl-CoA dehydrogenase C-terminal" evidence="2">
    <location>
        <begin position="6"/>
        <end position="63"/>
    </location>
</feature>
<dbReference type="InterPro" id="IPR036250">
    <property type="entry name" value="AcylCo_DH-like_C"/>
</dbReference>
<dbReference type="Pfam" id="PF08028">
    <property type="entry name" value="Acyl-CoA_dh_2"/>
    <property type="match status" value="1"/>
</dbReference>
<sequence>MATTPQPEQVSLLRLAAAHAAHVGFDVVKAAYELGGTAAIAADHPLQRHLRDAAVVPQHAFLNEGMYDGAGAVFLGAEPFPGYL</sequence>
<evidence type="ECO:0000259" key="2">
    <source>
        <dbReference type="Pfam" id="PF08028"/>
    </source>
</evidence>
<evidence type="ECO:0000256" key="1">
    <source>
        <dbReference type="ARBA" id="ARBA00023002"/>
    </source>
</evidence>
<gene>
    <name evidence="3" type="ORF">QP939_41705</name>
</gene>
<accession>A0ABY8XI44</accession>
<dbReference type="SUPFAM" id="SSF47203">
    <property type="entry name" value="Acyl-CoA dehydrogenase C-terminal domain-like"/>
    <property type="match status" value="1"/>
</dbReference>
<dbReference type="InterPro" id="IPR013107">
    <property type="entry name" value="Acyl-CoA_DH_C"/>
</dbReference>
<keyword evidence="4" id="KW-1185">Reference proteome</keyword>
<dbReference type="Gene3D" id="1.20.140.10">
    <property type="entry name" value="Butyryl-CoA Dehydrogenase, subunit A, domain 3"/>
    <property type="match status" value="1"/>
</dbReference>
<evidence type="ECO:0000313" key="3">
    <source>
        <dbReference type="EMBL" id="WIV55282.1"/>
    </source>
</evidence>